<evidence type="ECO:0000313" key="1">
    <source>
        <dbReference type="EnsemblPlants" id="AVESA.00010b.r2.7AG1208850.1.CDS"/>
    </source>
</evidence>
<name>A0ACD5ZQD5_AVESA</name>
<reference evidence="1" key="1">
    <citation type="submission" date="2021-05" db="EMBL/GenBank/DDBJ databases">
        <authorList>
            <person name="Scholz U."/>
            <person name="Mascher M."/>
            <person name="Fiebig A."/>
        </authorList>
    </citation>
    <scope>NUCLEOTIDE SEQUENCE [LARGE SCALE GENOMIC DNA]</scope>
</reference>
<organism evidence="1 2">
    <name type="scientific">Avena sativa</name>
    <name type="common">Oat</name>
    <dbReference type="NCBI Taxonomy" id="4498"/>
    <lineage>
        <taxon>Eukaryota</taxon>
        <taxon>Viridiplantae</taxon>
        <taxon>Streptophyta</taxon>
        <taxon>Embryophyta</taxon>
        <taxon>Tracheophyta</taxon>
        <taxon>Spermatophyta</taxon>
        <taxon>Magnoliopsida</taxon>
        <taxon>Liliopsida</taxon>
        <taxon>Poales</taxon>
        <taxon>Poaceae</taxon>
        <taxon>BOP clade</taxon>
        <taxon>Pooideae</taxon>
        <taxon>Poodae</taxon>
        <taxon>Poeae</taxon>
        <taxon>Poeae Chloroplast Group 1 (Aveneae type)</taxon>
        <taxon>Aveninae</taxon>
        <taxon>Avena</taxon>
    </lineage>
</organism>
<dbReference type="EnsemblPlants" id="AVESA.00010b.r2.7AG1208850.1">
    <property type="protein sequence ID" value="AVESA.00010b.r2.7AG1208850.1.CDS"/>
    <property type="gene ID" value="AVESA.00010b.r2.7AG1208850"/>
</dbReference>
<reference evidence="1" key="2">
    <citation type="submission" date="2025-09" db="UniProtKB">
        <authorList>
            <consortium name="EnsemblPlants"/>
        </authorList>
    </citation>
    <scope>IDENTIFICATION</scope>
</reference>
<dbReference type="Proteomes" id="UP001732700">
    <property type="component" value="Chromosome 7A"/>
</dbReference>
<evidence type="ECO:0000313" key="2">
    <source>
        <dbReference type="Proteomes" id="UP001732700"/>
    </source>
</evidence>
<proteinExistence type="predicted"/>
<sequence length="552" mass="62259">MTTKTTQLAAGCKRLTPAINGVIVAFVLVVPTLVILFGGSIGEQPAVWIKTAVAGIRRGPDDASFLHRKTTLHERLLGGLLVHGFDQESCHSRYQSAVYRRNPGRKPSQYLVSKLRRQEALQRRCGPGTAAYANALEQLKSGKSVASPECRYVVSISYRGLGNRIISTASGFLYAMLTDRVFLVDPSTSMDELFCEPFPGTSWLVPPGFPLWYQGFYLSTPERYGKMREDGVLRTDAVNGSAATGELPAFAYIHLDHNQTDHDKLFFCDDDQRLLSNIQWLIIRSDGYIAPGLFLVEAFQEELHRLFPERDAVFHHLGRYLFHPTNRVWGLITRYYDAHFAWAQRVVGIQVRVPWSESPEVLKQIKTCTQNERLLPAVLGEEDEEPLVKTTAPRRGGRGRARPTAVLITSLKAWFYDNMKGMYWERATANGEVVVFDQPSHEEVQRYGVKSHEHKAWAEMYLLSMADALVTSGESTFGYVAQGLSGMRPWVLDMGMANSTVGWPCGRDMSMEPCYHVPPTYGCKRREDAVLPHVRHCKDWPTGLKIVDQKDW</sequence>
<keyword evidence="2" id="KW-1185">Reference proteome</keyword>
<accession>A0ACD5ZQD5</accession>
<protein>
    <submittedName>
        <fullName evidence="1">Uncharacterized protein</fullName>
    </submittedName>
</protein>